<dbReference type="OrthoDB" id="327281at2157"/>
<feature type="domain" description="HTTM-like" evidence="6">
    <location>
        <begin position="1"/>
        <end position="203"/>
    </location>
</feature>
<feature type="transmembrane region" description="Helical" evidence="5">
    <location>
        <begin position="140"/>
        <end position="160"/>
    </location>
</feature>
<evidence type="ECO:0000256" key="3">
    <source>
        <dbReference type="ARBA" id="ARBA00022989"/>
    </source>
</evidence>
<dbReference type="PANTHER" id="PTHR39535:SF2">
    <property type="entry name" value="HTTM DOMAIN-CONTAINING PROTEIN"/>
    <property type="match status" value="1"/>
</dbReference>
<dbReference type="InterPro" id="IPR052964">
    <property type="entry name" value="Sporulation_signal_mat"/>
</dbReference>
<keyword evidence="8" id="KW-1185">Reference proteome</keyword>
<evidence type="ECO:0000259" key="6">
    <source>
        <dbReference type="SMART" id="SM00752"/>
    </source>
</evidence>
<evidence type="ECO:0000313" key="7">
    <source>
        <dbReference type="EMBL" id="TKR24535.1"/>
    </source>
</evidence>
<dbReference type="SMART" id="SM00752">
    <property type="entry name" value="HTTM"/>
    <property type="match status" value="1"/>
</dbReference>
<gene>
    <name evidence="7" type="ORF">DM868_13970</name>
</gene>
<feature type="non-terminal residue" evidence="7">
    <location>
        <position position="1"/>
    </location>
</feature>
<dbReference type="Proteomes" id="UP000308037">
    <property type="component" value="Unassembled WGS sequence"/>
</dbReference>
<evidence type="ECO:0000256" key="2">
    <source>
        <dbReference type="ARBA" id="ARBA00022692"/>
    </source>
</evidence>
<dbReference type="InterPro" id="IPR011020">
    <property type="entry name" value="HTTM-like"/>
</dbReference>
<dbReference type="AlphaFoldDB" id="A0A4U5J7Y9"/>
<evidence type="ECO:0000256" key="5">
    <source>
        <dbReference type="SAM" id="Phobius"/>
    </source>
</evidence>
<proteinExistence type="predicted"/>
<evidence type="ECO:0000256" key="4">
    <source>
        <dbReference type="ARBA" id="ARBA00023136"/>
    </source>
</evidence>
<evidence type="ECO:0000256" key="1">
    <source>
        <dbReference type="ARBA" id="ARBA00004127"/>
    </source>
</evidence>
<comment type="caution">
    <text evidence="7">The sequence shown here is derived from an EMBL/GenBank/DDBJ whole genome shotgun (WGS) entry which is preliminary data.</text>
</comment>
<organism evidence="7 8">
    <name type="scientific">Natronomonas salsuginis</name>
    <dbReference type="NCBI Taxonomy" id="2217661"/>
    <lineage>
        <taxon>Archaea</taxon>
        <taxon>Methanobacteriati</taxon>
        <taxon>Methanobacteriota</taxon>
        <taxon>Stenosarchaea group</taxon>
        <taxon>Halobacteria</taxon>
        <taxon>Halobacteriales</taxon>
        <taxon>Natronomonadaceae</taxon>
        <taxon>Natronomonas</taxon>
    </lineage>
</organism>
<evidence type="ECO:0000313" key="8">
    <source>
        <dbReference type="Proteomes" id="UP000308037"/>
    </source>
</evidence>
<dbReference type="RefSeq" id="WP_137277457.1">
    <property type="nucleotide sequence ID" value="NZ_QKNX01000008.1"/>
</dbReference>
<name>A0A4U5J7Y9_9EURY</name>
<keyword evidence="2 5" id="KW-0812">Transmembrane</keyword>
<reference evidence="7 8" key="1">
    <citation type="submission" date="2019-04" db="EMBL/GenBank/DDBJ databases">
        <title>Natronomonas sp. F20-122 a newhaloarchaeon isolated from a saline saltern of Isla Bacuta, Huelva, Spain.</title>
        <authorList>
            <person name="Duran-Viseras A."/>
            <person name="Sanchez-Porro C."/>
            <person name="Ventosa A."/>
        </authorList>
    </citation>
    <scope>NUCLEOTIDE SEQUENCE [LARGE SCALE GENOMIC DNA]</scope>
    <source>
        <strain evidence="7 8">F20-122</strain>
    </source>
</reference>
<dbReference type="GO" id="GO:0012505">
    <property type="term" value="C:endomembrane system"/>
    <property type="evidence" value="ECO:0007669"/>
    <property type="project" value="UniProtKB-SubCell"/>
</dbReference>
<accession>A0A4U5J7Y9</accession>
<comment type="subcellular location">
    <subcellularLocation>
        <location evidence="1">Endomembrane system</location>
        <topology evidence="1">Multi-pass membrane protein</topology>
    </subcellularLocation>
</comment>
<sequence>AGLFVFAAVVAVAFLLGYRTRLVGAISLLLLVSLHVRYPMVLNGGDRLLRVLLLVALLTPLGERWSVDALRRGDIRRRVASVGTVALLCQPVVVFTTNAVEKHRGEHWYAGDGLELALSDPTMTTELGAQLLAYPPLLTALNYAWVALLAGAAGFLLLTVGRLRTLAALAYLGAFVGIGLSLSVGLFPFALAASVLPFVATPFWDRLPGSDLRACLGSHLVRFVPSTGRPRSPLDASRARPIATALSVVVLAWMLGFAGVDVAGVDPPEPLDSEHLDQQDWGLYAPDPAESYSWHVVVAEREDGSTVGLDGGSGSSFDRPPDASAAYETFRHRRFASAVDGSARVDGPLADRYAEWGCERAMPTGGDIESVAVYRLHRSKRIDGDDTNPQRVTILDRACR</sequence>
<protein>
    <submittedName>
        <fullName evidence="7">HTTM domain-containing protein</fullName>
    </submittedName>
</protein>
<dbReference type="EMBL" id="QKNX01000008">
    <property type="protein sequence ID" value="TKR24535.1"/>
    <property type="molecule type" value="Genomic_DNA"/>
</dbReference>
<feature type="transmembrane region" description="Helical" evidence="5">
    <location>
        <begin position="79"/>
        <end position="100"/>
    </location>
</feature>
<keyword evidence="3 5" id="KW-1133">Transmembrane helix</keyword>
<keyword evidence="4 5" id="KW-0472">Membrane</keyword>
<feature type="transmembrane region" description="Helical" evidence="5">
    <location>
        <begin position="172"/>
        <end position="200"/>
    </location>
</feature>
<dbReference type="PANTHER" id="PTHR39535">
    <property type="entry name" value="SPORULATION-DELAYING PROTEIN SDPB"/>
    <property type="match status" value="1"/>
</dbReference>